<sequence>MAGFFAKEKVINKVVLIPVEKITPNPAQPRQDFNSEDLAELAESIRENGVLQPITVRRTAAGYELISGERRLRASQIAEKSQIPAVILDSTSRESAIFAILENIQRKDLNIFEEAKALQLLIHEWGVTQEEAAKKLGKAQSTIANKLRLLFLTSEEQRIILDNGLTERHARALLACPDPGKRMEILRQAVAQKMNVAQLEEYIAKSSVQKNEPSKKRIIIVKDVRIFLNTINKAIDTMKNAGIPAEAVKKEEDGCIEYLVRIPVEHRQA</sequence>
<dbReference type="PANTHER" id="PTHR33375:SF8">
    <property type="entry name" value="NUCLEOID OCCLUSION PROTEIN"/>
    <property type="match status" value="1"/>
</dbReference>
<evidence type="ECO:0000256" key="1">
    <source>
        <dbReference type="ARBA" id="ARBA00004453"/>
    </source>
</evidence>
<dbReference type="GO" id="GO:0045881">
    <property type="term" value="P:positive regulation of sporulation resulting in formation of a cellular spore"/>
    <property type="evidence" value="ECO:0007669"/>
    <property type="project" value="TreeGrafter"/>
</dbReference>
<dbReference type="Proteomes" id="UP000824002">
    <property type="component" value="Unassembled WGS sequence"/>
</dbReference>
<dbReference type="InterPro" id="IPR004437">
    <property type="entry name" value="ParB/RepB/Spo0J"/>
</dbReference>
<name>A0A9D1FPR9_9FIRM</name>
<comment type="subcellular location">
    <subcellularLocation>
        <location evidence="1">Cytoplasm</location>
        <location evidence="1">Nucleoid</location>
    </subcellularLocation>
</comment>
<gene>
    <name evidence="5" type="ORF">IAB51_12785</name>
</gene>
<comment type="similarity">
    <text evidence="2">Belongs to the ParB family.</text>
</comment>
<dbReference type="SMART" id="SM00470">
    <property type="entry name" value="ParB"/>
    <property type="match status" value="1"/>
</dbReference>
<reference evidence="5" key="1">
    <citation type="submission" date="2020-10" db="EMBL/GenBank/DDBJ databases">
        <authorList>
            <person name="Gilroy R."/>
        </authorList>
    </citation>
    <scope>NUCLEOTIDE SEQUENCE</scope>
    <source>
        <strain evidence="5">CHK199-13235</strain>
    </source>
</reference>
<dbReference type="InterPro" id="IPR041468">
    <property type="entry name" value="HTH_ParB/Spo0J"/>
</dbReference>
<dbReference type="Pfam" id="PF17762">
    <property type="entry name" value="HTH_ParB"/>
    <property type="match status" value="1"/>
</dbReference>
<evidence type="ECO:0000256" key="2">
    <source>
        <dbReference type="ARBA" id="ARBA00006295"/>
    </source>
</evidence>
<dbReference type="AlphaFoldDB" id="A0A9D1FPR9"/>
<feature type="domain" description="ParB-like N-terminal" evidence="4">
    <location>
        <begin position="15"/>
        <end position="104"/>
    </location>
</feature>
<organism evidence="5 6">
    <name type="scientific">Candidatus Merdivicinus excrementipullorum</name>
    <dbReference type="NCBI Taxonomy" id="2840867"/>
    <lineage>
        <taxon>Bacteria</taxon>
        <taxon>Bacillati</taxon>
        <taxon>Bacillota</taxon>
        <taxon>Clostridia</taxon>
        <taxon>Eubacteriales</taxon>
        <taxon>Oscillospiraceae</taxon>
        <taxon>Oscillospiraceae incertae sedis</taxon>
        <taxon>Candidatus Merdivicinus</taxon>
    </lineage>
</organism>
<dbReference type="PANTHER" id="PTHR33375">
    <property type="entry name" value="CHROMOSOME-PARTITIONING PROTEIN PARB-RELATED"/>
    <property type="match status" value="1"/>
</dbReference>
<dbReference type="CDD" id="cd16393">
    <property type="entry name" value="SPO0J_N"/>
    <property type="match status" value="1"/>
</dbReference>
<accession>A0A9D1FPR9</accession>
<dbReference type="GO" id="GO:0005694">
    <property type="term" value="C:chromosome"/>
    <property type="evidence" value="ECO:0007669"/>
    <property type="project" value="TreeGrafter"/>
</dbReference>
<evidence type="ECO:0000256" key="3">
    <source>
        <dbReference type="ARBA" id="ARBA00023125"/>
    </source>
</evidence>
<reference evidence="5" key="2">
    <citation type="journal article" date="2021" name="PeerJ">
        <title>Extensive microbial diversity within the chicken gut microbiome revealed by metagenomics and culture.</title>
        <authorList>
            <person name="Gilroy R."/>
            <person name="Ravi A."/>
            <person name="Getino M."/>
            <person name="Pursley I."/>
            <person name="Horton D.L."/>
            <person name="Alikhan N.F."/>
            <person name="Baker D."/>
            <person name="Gharbi K."/>
            <person name="Hall N."/>
            <person name="Watson M."/>
            <person name="Adriaenssens E.M."/>
            <person name="Foster-Nyarko E."/>
            <person name="Jarju S."/>
            <person name="Secka A."/>
            <person name="Antonio M."/>
            <person name="Oren A."/>
            <person name="Chaudhuri R.R."/>
            <person name="La Ragione R."/>
            <person name="Hildebrand F."/>
            <person name="Pallen M.J."/>
        </authorList>
    </citation>
    <scope>NUCLEOTIDE SEQUENCE</scope>
    <source>
        <strain evidence="5">CHK199-13235</strain>
    </source>
</reference>
<dbReference type="FunFam" id="1.10.10.2830:FF:000001">
    <property type="entry name" value="Chromosome partitioning protein ParB"/>
    <property type="match status" value="1"/>
</dbReference>
<dbReference type="Gene3D" id="3.90.1530.30">
    <property type="match status" value="1"/>
</dbReference>
<dbReference type="InterPro" id="IPR003115">
    <property type="entry name" value="ParB_N"/>
</dbReference>
<protein>
    <submittedName>
        <fullName evidence="5">ParB/RepB/Spo0J family partition protein</fullName>
    </submittedName>
</protein>
<evidence type="ECO:0000313" key="6">
    <source>
        <dbReference type="Proteomes" id="UP000824002"/>
    </source>
</evidence>
<comment type="caution">
    <text evidence="5">The sequence shown here is derived from an EMBL/GenBank/DDBJ whole genome shotgun (WGS) entry which is preliminary data.</text>
</comment>
<keyword evidence="3" id="KW-0238">DNA-binding</keyword>
<dbReference type="FunFam" id="3.90.1530.30:FF:000001">
    <property type="entry name" value="Chromosome partitioning protein ParB"/>
    <property type="match status" value="1"/>
</dbReference>
<dbReference type="Pfam" id="PF02195">
    <property type="entry name" value="ParB_N"/>
    <property type="match status" value="1"/>
</dbReference>
<dbReference type="GO" id="GO:0009295">
    <property type="term" value="C:nucleoid"/>
    <property type="evidence" value="ECO:0007669"/>
    <property type="project" value="UniProtKB-SubCell"/>
</dbReference>
<proteinExistence type="inferred from homology"/>
<evidence type="ECO:0000313" key="5">
    <source>
        <dbReference type="EMBL" id="HIS77653.1"/>
    </source>
</evidence>
<dbReference type="GO" id="GO:0007059">
    <property type="term" value="P:chromosome segregation"/>
    <property type="evidence" value="ECO:0007669"/>
    <property type="project" value="TreeGrafter"/>
</dbReference>
<evidence type="ECO:0000259" key="4">
    <source>
        <dbReference type="SMART" id="SM00470"/>
    </source>
</evidence>
<dbReference type="Gene3D" id="1.10.10.2830">
    <property type="match status" value="1"/>
</dbReference>
<dbReference type="GO" id="GO:0003677">
    <property type="term" value="F:DNA binding"/>
    <property type="evidence" value="ECO:0007669"/>
    <property type="project" value="UniProtKB-KW"/>
</dbReference>
<dbReference type="InterPro" id="IPR050336">
    <property type="entry name" value="Chromosome_partition/occlusion"/>
</dbReference>
<dbReference type="SUPFAM" id="SSF110849">
    <property type="entry name" value="ParB/Sulfiredoxin"/>
    <property type="match status" value="1"/>
</dbReference>
<dbReference type="NCBIfam" id="TIGR00180">
    <property type="entry name" value="parB_part"/>
    <property type="match status" value="1"/>
</dbReference>
<dbReference type="InterPro" id="IPR036086">
    <property type="entry name" value="ParB/Sulfiredoxin_sf"/>
</dbReference>
<dbReference type="EMBL" id="DVJP01000082">
    <property type="protein sequence ID" value="HIS77653.1"/>
    <property type="molecule type" value="Genomic_DNA"/>
</dbReference>